<evidence type="ECO:0000313" key="1">
    <source>
        <dbReference type="EMBL" id="PST47521.1"/>
    </source>
</evidence>
<accession>A0A2T3GDN8</accession>
<keyword evidence="2" id="KW-1185">Reference proteome</keyword>
<dbReference type="EMBL" id="NWTX01000001">
    <property type="protein sequence ID" value="PST47521.1"/>
    <property type="molecule type" value="Genomic_DNA"/>
</dbReference>
<dbReference type="AlphaFoldDB" id="A0A2T3GDN8"/>
<reference evidence="1 2" key="2">
    <citation type="submission" date="2018-03" db="EMBL/GenBank/DDBJ databases">
        <title>The comparative genomics of Bifidobacterium callitrichos reflects dietary carbohydrate utilization within the common marmoset gut.</title>
        <authorList>
            <person name="Rani A."/>
        </authorList>
    </citation>
    <scope>NUCLEOTIDE SEQUENCE [LARGE SCALE GENOMIC DNA]</scope>
    <source>
        <strain evidence="1 2">UMA51805</strain>
    </source>
</reference>
<name>A0A2T3GDN8_9BIFI</name>
<protein>
    <submittedName>
        <fullName evidence="1">Uncharacterized protein</fullName>
    </submittedName>
</protein>
<evidence type="ECO:0000313" key="2">
    <source>
        <dbReference type="Proteomes" id="UP000240228"/>
    </source>
</evidence>
<proteinExistence type="predicted"/>
<comment type="caution">
    <text evidence="1">The sequence shown here is derived from an EMBL/GenBank/DDBJ whole genome shotgun (WGS) entry which is preliminary data.</text>
</comment>
<dbReference type="RefSeq" id="WP_107043407.1">
    <property type="nucleotide sequence ID" value="NZ_NWTX01000001.1"/>
</dbReference>
<organism evidence="1 2">
    <name type="scientific">Bifidobacterium callitrichos</name>
    <dbReference type="NCBI Taxonomy" id="762209"/>
    <lineage>
        <taxon>Bacteria</taxon>
        <taxon>Bacillati</taxon>
        <taxon>Actinomycetota</taxon>
        <taxon>Actinomycetes</taxon>
        <taxon>Bifidobacteriales</taxon>
        <taxon>Bifidobacteriaceae</taxon>
        <taxon>Bifidobacterium</taxon>
    </lineage>
</organism>
<dbReference type="Proteomes" id="UP000240228">
    <property type="component" value="Unassembled WGS sequence"/>
</dbReference>
<gene>
    <name evidence="1" type="ORF">CPA40_01555</name>
</gene>
<reference evidence="2" key="1">
    <citation type="submission" date="2017-09" db="EMBL/GenBank/DDBJ databases">
        <authorList>
            <person name="Sela D.A."/>
            <person name="Albert K."/>
        </authorList>
    </citation>
    <scope>NUCLEOTIDE SEQUENCE [LARGE SCALE GENOMIC DNA]</scope>
    <source>
        <strain evidence="2">UMA51805</strain>
    </source>
</reference>
<sequence>MGSGAKGAYSSGGSQPYQPTYHVVKSMLELDKKAGIYKPGRGYFKNPTRTNLEKAAKGDSIMFDGEKATGTFMYVLDMDGHIVFGERRNPYNSKGRSPHPTLIGGKDPVVQAAGLMNMQDGKILSFDDQSGHFRPSSKSMDKVATALRKLYNKNHNLFSDEFNWRKQ</sequence>